<evidence type="ECO:0000256" key="2">
    <source>
        <dbReference type="ARBA" id="ARBA00005931"/>
    </source>
</evidence>
<keyword evidence="7 9" id="KW-1133">Transmembrane helix</keyword>
<dbReference type="AlphaFoldDB" id="A0A7S3BQT4"/>
<dbReference type="InterPro" id="IPR009834">
    <property type="entry name" value="Ureide_permease"/>
</dbReference>
<feature type="transmembrane region" description="Helical" evidence="9">
    <location>
        <begin position="140"/>
        <end position="159"/>
    </location>
</feature>
<evidence type="ECO:0000256" key="6">
    <source>
        <dbReference type="ARBA" id="ARBA00022840"/>
    </source>
</evidence>
<keyword evidence="6" id="KW-0067">ATP-binding</keyword>
<dbReference type="GO" id="GO:0016020">
    <property type="term" value="C:membrane"/>
    <property type="evidence" value="ECO:0007669"/>
    <property type="project" value="UniProtKB-SubCell"/>
</dbReference>
<dbReference type="InterPro" id="IPR030189">
    <property type="entry name" value="UPS_plant"/>
</dbReference>
<evidence type="ECO:0000313" key="10">
    <source>
        <dbReference type="EMBL" id="CAE0142415.1"/>
    </source>
</evidence>
<keyword evidence="3" id="KW-0813">Transport</keyword>
<comment type="subcellular location">
    <subcellularLocation>
        <location evidence="1">Membrane</location>
        <topology evidence="1">Multi-pass membrane protein</topology>
    </subcellularLocation>
</comment>
<comment type="similarity">
    <text evidence="2">Belongs to the plant ureide permease (TC 2.A.7.19) family.</text>
</comment>
<evidence type="ECO:0000256" key="1">
    <source>
        <dbReference type="ARBA" id="ARBA00004141"/>
    </source>
</evidence>
<evidence type="ECO:0000256" key="5">
    <source>
        <dbReference type="ARBA" id="ARBA00022741"/>
    </source>
</evidence>
<feature type="transmembrane region" description="Helical" evidence="9">
    <location>
        <begin position="56"/>
        <end position="77"/>
    </location>
</feature>
<sequence>MCCDNEQRLLGAESRSDPAASTDTTLAVGAPAAVDPAPCSTGAAPAASASTPTTGLCVAAAGGVCFGFFSPAFNLAVNDELHWIAQSGGSPLPVFAANLWFCLAFALSAWAVNLSLMRWPPPGGQRSSFQEYLHGPRRGATFACLAGLVCGIGNAAQFLGGAWAGFAAADLVQAFPLVGTLWGVCLFGEFRRASGRVYGLLAAMFGCFITAVVMLVLSVR</sequence>
<protein>
    <submittedName>
        <fullName evidence="10">Uncharacterized protein</fullName>
    </submittedName>
</protein>
<evidence type="ECO:0000256" key="7">
    <source>
        <dbReference type="ARBA" id="ARBA00022989"/>
    </source>
</evidence>
<name>A0A7S3BQT4_9EUKA</name>
<proteinExistence type="inferred from homology"/>
<evidence type="ECO:0000256" key="3">
    <source>
        <dbReference type="ARBA" id="ARBA00022448"/>
    </source>
</evidence>
<evidence type="ECO:0000256" key="9">
    <source>
        <dbReference type="SAM" id="Phobius"/>
    </source>
</evidence>
<keyword evidence="8 9" id="KW-0472">Membrane</keyword>
<keyword evidence="4 9" id="KW-0812">Transmembrane</keyword>
<accession>A0A7S3BQT4</accession>
<evidence type="ECO:0000256" key="8">
    <source>
        <dbReference type="ARBA" id="ARBA00023136"/>
    </source>
</evidence>
<feature type="transmembrane region" description="Helical" evidence="9">
    <location>
        <begin position="97"/>
        <end position="119"/>
    </location>
</feature>
<dbReference type="Pfam" id="PF07168">
    <property type="entry name" value="Ureide_permease"/>
    <property type="match status" value="1"/>
</dbReference>
<feature type="transmembrane region" description="Helical" evidence="9">
    <location>
        <begin position="197"/>
        <end position="219"/>
    </location>
</feature>
<feature type="transmembrane region" description="Helical" evidence="9">
    <location>
        <begin position="171"/>
        <end position="190"/>
    </location>
</feature>
<organism evidence="10">
    <name type="scientific">Haptolina ericina</name>
    <dbReference type="NCBI Taxonomy" id="156174"/>
    <lineage>
        <taxon>Eukaryota</taxon>
        <taxon>Haptista</taxon>
        <taxon>Haptophyta</taxon>
        <taxon>Prymnesiophyceae</taxon>
        <taxon>Prymnesiales</taxon>
        <taxon>Prymnesiaceae</taxon>
        <taxon>Haptolina</taxon>
    </lineage>
</organism>
<reference evidence="10" key="1">
    <citation type="submission" date="2021-01" db="EMBL/GenBank/DDBJ databases">
        <authorList>
            <person name="Corre E."/>
            <person name="Pelletier E."/>
            <person name="Niang G."/>
            <person name="Scheremetjew M."/>
            <person name="Finn R."/>
            <person name="Kale V."/>
            <person name="Holt S."/>
            <person name="Cochrane G."/>
            <person name="Meng A."/>
            <person name="Brown T."/>
            <person name="Cohen L."/>
        </authorList>
    </citation>
    <scope>NUCLEOTIDE SEQUENCE</scope>
    <source>
        <strain evidence="10">CCMP281</strain>
    </source>
</reference>
<dbReference type="EMBL" id="HBHX01062077">
    <property type="protein sequence ID" value="CAE0142415.1"/>
    <property type="molecule type" value="Transcribed_RNA"/>
</dbReference>
<keyword evidence="5" id="KW-0547">Nucleotide-binding</keyword>
<gene>
    <name evidence="10" type="ORF">HERI1096_LOCUS34313</name>
</gene>
<dbReference type="GO" id="GO:0022857">
    <property type="term" value="F:transmembrane transporter activity"/>
    <property type="evidence" value="ECO:0007669"/>
    <property type="project" value="InterPro"/>
</dbReference>
<evidence type="ECO:0000256" key="4">
    <source>
        <dbReference type="ARBA" id="ARBA00022692"/>
    </source>
</evidence>
<dbReference type="PANTHER" id="PTHR31081">
    <property type="entry name" value="UREIDE PERMEASE 1-RELATED-RELATED"/>
    <property type="match status" value="1"/>
</dbReference>
<dbReference type="GO" id="GO:0005524">
    <property type="term" value="F:ATP binding"/>
    <property type="evidence" value="ECO:0007669"/>
    <property type="project" value="UniProtKB-KW"/>
</dbReference>